<reference evidence="5 6" key="1">
    <citation type="submission" date="2018-11" db="EMBL/GenBank/DDBJ databases">
        <authorList>
            <person name="Lopez-Roques C."/>
            <person name="Donnadieu C."/>
            <person name="Bouchez O."/>
            <person name="Klopp C."/>
            <person name="Cabau C."/>
            <person name="Zahm M."/>
        </authorList>
    </citation>
    <scope>NUCLEOTIDE SEQUENCE [LARGE SCALE GENOMIC DNA]</scope>
    <source>
        <strain evidence="5">RS831</strain>
        <tissue evidence="5">Whole body</tissue>
    </source>
</reference>
<evidence type="ECO:0000313" key="6">
    <source>
        <dbReference type="Proteomes" id="UP000283210"/>
    </source>
</evidence>
<evidence type="ECO:0000256" key="2">
    <source>
        <dbReference type="ARBA" id="ARBA00022737"/>
    </source>
</evidence>
<feature type="domain" description="SUEL-type lectin" evidence="4">
    <location>
        <begin position="36"/>
        <end position="119"/>
    </location>
</feature>
<name>A0A437D6I3_ORYJA</name>
<dbReference type="InterPro" id="IPR000922">
    <property type="entry name" value="Lectin_gal-bd_dom"/>
</dbReference>
<dbReference type="FunFam" id="2.60.120.740:FF:000001">
    <property type="entry name" value="Adhesion G protein-coupled receptor L2"/>
    <property type="match status" value="1"/>
</dbReference>
<reference evidence="5 6" key="2">
    <citation type="submission" date="2019-01" db="EMBL/GenBank/DDBJ databases">
        <title>A chromosome length genome reference of the Java medaka (oryzias javanicus).</title>
        <authorList>
            <person name="Herpin A."/>
            <person name="Takehana Y."/>
            <person name="Naruse K."/>
            <person name="Ansai S."/>
            <person name="Kawaguchi M."/>
        </authorList>
    </citation>
    <scope>NUCLEOTIDE SEQUENCE [LARGE SCALE GENOMIC DNA]</scope>
    <source>
        <strain evidence="5">RS831</strain>
        <tissue evidence="5">Whole body</tissue>
    </source>
</reference>
<gene>
    <name evidence="5" type="ORF">OJAV_G00062770</name>
</gene>
<accession>A0A437D6I3</accession>
<feature type="domain" description="SUEL-type lectin" evidence="4">
    <location>
        <begin position="126"/>
        <end position="215"/>
    </location>
</feature>
<evidence type="ECO:0000256" key="3">
    <source>
        <dbReference type="SAM" id="SignalP"/>
    </source>
</evidence>
<sequence>MQHFSATMLLAAVCLFMASGIFAETVITCENERVHTLECQSNEVISVQSSFYGRKNRNTCRQGKPRWVVSNTDCAQDMLDFIKERCESEQRCEVPMSEVRTVDPCWGTYKYIETEFTCITPMTDVTCENFMAKLRCGRGQVISVVSAYYGRRSSSVCTLNCPFVQTQNVDCENPTDIVAETCNGRRRCTIKASNSVFGDPCEDTYKYLEVSYVCVDPDDSQTHLSDGNR</sequence>
<keyword evidence="1" id="KW-0430">Lectin</keyword>
<feature type="chain" id="PRO_5019049089" description="SUEL-type lectin domain-containing protein" evidence="3">
    <location>
        <begin position="24"/>
        <end position="229"/>
    </location>
</feature>
<dbReference type="EMBL" id="CM012443">
    <property type="protein sequence ID" value="RVE70229.1"/>
    <property type="molecule type" value="Genomic_DNA"/>
</dbReference>
<feature type="signal peptide" evidence="3">
    <location>
        <begin position="1"/>
        <end position="23"/>
    </location>
</feature>
<dbReference type="PANTHER" id="PTHR46780">
    <property type="entry name" value="PROTEIN EVA-1"/>
    <property type="match status" value="1"/>
</dbReference>
<evidence type="ECO:0000259" key="4">
    <source>
        <dbReference type="PROSITE" id="PS50228"/>
    </source>
</evidence>
<organism evidence="5 6">
    <name type="scientific">Oryzias javanicus</name>
    <name type="common">Javanese ricefish</name>
    <name type="synonym">Aplocheilus javanicus</name>
    <dbReference type="NCBI Taxonomy" id="123683"/>
    <lineage>
        <taxon>Eukaryota</taxon>
        <taxon>Metazoa</taxon>
        <taxon>Chordata</taxon>
        <taxon>Craniata</taxon>
        <taxon>Vertebrata</taxon>
        <taxon>Euteleostomi</taxon>
        <taxon>Actinopterygii</taxon>
        <taxon>Neopterygii</taxon>
        <taxon>Teleostei</taxon>
        <taxon>Neoteleostei</taxon>
        <taxon>Acanthomorphata</taxon>
        <taxon>Ovalentaria</taxon>
        <taxon>Atherinomorphae</taxon>
        <taxon>Beloniformes</taxon>
        <taxon>Adrianichthyidae</taxon>
        <taxon>Oryziinae</taxon>
        <taxon>Oryzias</taxon>
    </lineage>
</organism>
<evidence type="ECO:0000313" key="5">
    <source>
        <dbReference type="EMBL" id="RVE70229.1"/>
    </source>
</evidence>
<dbReference type="Proteomes" id="UP000283210">
    <property type="component" value="Chromosome 7"/>
</dbReference>
<keyword evidence="6" id="KW-1185">Reference proteome</keyword>
<dbReference type="GO" id="GO:0030246">
    <property type="term" value="F:carbohydrate binding"/>
    <property type="evidence" value="ECO:0007669"/>
    <property type="project" value="UniProtKB-KW"/>
</dbReference>
<dbReference type="InterPro" id="IPR043159">
    <property type="entry name" value="Lectin_gal-bd_sf"/>
</dbReference>
<dbReference type="Gene3D" id="2.60.120.740">
    <property type="match status" value="2"/>
</dbReference>
<keyword evidence="2" id="KW-0677">Repeat</keyword>
<proteinExistence type="predicted"/>
<protein>
    <recommendedName>
        <fullName evidence="4">SUEL-type lectin domain-containing protein</fullName>
    </recommendedName>
</protein>
<evidence type="ECO:0000256" key="1">
    <source>
        <dbReference type="ARBA" id="ARBA00022734"/>
    </source>
</evidence>
<dbReference type="PROSITE" id="PS50228">
    <property type="entry name" value="SUEL_LECTIN"/>
    <property type="match status" value="2"/>
</dbReference>
<dbReference type="AlphaFoldDB" id="A0A437D6I3"/>
<dbReference type="OrthoDB" id="1100386at2759"/>
<keyword evidence="3" id="KW-0732">Signal</keyword>
<dbReference type="CDD" id="cd22833">
    <property type="entry name" value="Gal_Rha_Lectin_CSL1-2_RBL_SML_rpt1"/>
    <property type="match status" value="1"/>
</dbReference>
<dbReference type="Pfam" id="PF02140">
    <property type="entry name" value="SUEL_Lectin"/>
    <property type="match status" value="2"/>
</dbReference>
<dbReference type="OMA" id="WCLLIVE"/>